<keyword evidence="3" id="KW-1185">Reference proteome</keyword>
<dbReference type="PANTHER" id="PTHR36718:SF1">
    <property type="entry name" value="DOUBLE ZINC RIBBON PROTEIN MJ0416"/>
    <property type="match status" value="1"/>
</dbReference>
<dbReference type="AlphaFoldDB" id="A0A3G2R419"/>
<dbReference type="InterPro" id="IPR031493">
    <property type="entry name" value="Zinc_ribbon_15"/>
</dbReference>
<dbReference type="KEGG" id="bacg:D2962_05915"/>
<sequence length="119" mass="13857">MFFIGIFGIQNKEKMIREFENVVCPSCGRLSRAELVESYTYFHFFFIPLFRWGYKYFLRLRCCGSIYEVEKEYADELKRTDAVDFTRLKKLGAAGGFCPNCGAYVHPGFNFCPHCGTKL</sequence>
<dbReference type="InterPro" id="IPR053281">
    <property type="entry name" value="Double_zinc_ribbon"/>
</dbReference>
<accession>A0A3G2R419</accession>
<feature type="domain" description="Zinc-ribbon 15" evidence="1">
    <location>
        <begin position="22"/>
        <end position="116"/>
    </location>
</feature>
<evidence type="ECO:0000313" key="3">
    <source>
        <dbReference type="Proteomes" id="UP000280960"/>
    </source>
</evidence>
<proteinExistence type="predicted"/>
<protein>
    <submittedName>
        <fullName evidence="2">Zinc-ribbon domain-containing protein</fullName>
    </submittedName>
</protein>
<dbReference type="PANTHER" id="PTHR36718">
    <property type="entry name" value="OS05G0435400 PROTEIN"/>
    <property type="match status" value="1"/>
</dbReference>
<dbReference type="RefSeq" id="WP_120767018.1">
    <property type="nucleotide sequence ID" value="NZ_CP033169.1"/>
</dbReference>
<evidence type="ECO:0000259" key="1">
    <source>
        <dbReference type="Pfam" id="PF17032"/>
    </source>
</evidence>
<gene>
    <name evidence="2" type="ORF">D2962_05915</name>
</gene>
<dbReference type="Pfam" id="PF17032">
    <property type="entry name" value="Zn_ribbon_15"/>
    <property type="match status" value="1"/>
</dbReference>
<dbReference type="EMBL" id="CP033169">
    <property type="protein sequence ID" value="AYO30213.1"/>
    <property type="molecule type" value="Genomic_DNA"/>
</dbReference>
<dbReference type="Proteomes" id="UP000280960">
    <property type="component" value="Chromosome"/>
</dbReference>
<evidence type="ECO:0000313" key="2">
    <source>
        <dbReference type="EMBL" id="AYO30213.1"/>
    </source>
</evidence>
<reference evidence="2 3" key="1">
    <citation type="submission" date="2018-10" db="EMBL/GenBank/DDBJ databases">
        <authorList>
            <person name="Zhang X."/>
        </authorList>
    </citation>
    <scope>NUCLEOTIDE SEQUENCE [LARGE SCALE GENOMIC DNA]</scope>
    <source>
        <strain evidence="2 3">SK-G1</strain>
    </source>
</reference>
<organism evidence="2 3">
    <name type="scientific">Biomaibacter acetigenes</name>
    <dbReference type="NCBI Taxonomy" id="2316383"/>
    <lineage>
        <taxon>Bacteria</taxon>
        <taxon>Bacillati</taxon>
        <taxon>Bacillota</taxon>
        <taxon>Clostridia</taxon>
        <taxon>Thermosediminibacterales</taxon>
        <taxon>Tepidanaerobacteraceae</taxon>
        <taxon>Biomaibacter</taxon>
    </lineage>
</organism>
<name>A0A3G2R419_9FIRM</name>